<evidence type="ECO:0000259" key="2">
    <source>
        <dbReference type="Pfam" id="PF14303"/>
    </source>
</evidence>
<dbReference type="AlphaFoldDB" id="A0A2K2DB75"/>
<dbReference type="InParanoid" id="A0A2K2DB75"/>
<proteinExistence type="predicted"/>
<evidence type="ECO:0000313" key="5">
    <source>
        <dbReference type="Proteomes" id="UP000008810"/>
    </source>
</evidence>
<protein>
    <recommendedName>
        <fullName evidence="2">No apical meristem-associated C-terminal domain-containing protein</fullName>
    </recommendedName>
</protein>
<feature type="domain" description="No apical meristem-associated C-terminal" evidence="2">
    <location>
        <begin position="8"/>
        <end position="163"/>
    </location>
</feature>
<dbReference type="InterPro" id="IPR029466">
    <property type="entry name" value="NAM-associated_C"/>
</dbReference>
<feature type="region of interest" description="Disordered" evidence="1">
    <location>
        <begin position="94"/>
        <end position="114"/>
    </location>
</feature>
<evidence type="ECO:0000256" key="1">
    <source>
        <dbReference type="SAM" id="MobiDB-lite"/>
    </source>
</evidence>
<feature type="region of interest" description="Disordered" evidence="1">
    <location>
        <begin position="1"/>
        <end position="69"/>
    </location>
</feature>
<dbReference type="Pfam" id="PF14303">
    <property type="entry name" value="NAM-associated"/>
    <property type="match status" value="1"/>
</dbReference>
<sequence length="172" mass="20260">MHRRESGKTEQDKKSSSNASPSMSTQEANPIHLDDFEATSPVKADHMKRLIGKKAEKERQRRGKNVTSLEDSNVVMALDVVFSKRTEMEIARETARQEREMARETARQAREDAKEKRYVGALAMEQRKYEFEERKMEMEIINQDLSSLDDDQKEYYKMLRRDIIDRRSKRSI</sequence>
<dbReference type="EMBL" id="CM000881">
    <property type="protein sequence ID" value="PNT71537.1"/>
    <property type="molecule type" value="Genomic_DNA"/>
</dbReference>
<dbReference type="Gramene" id="PNT71537">
    <property type="protein sequence ID" value="PNT71537"/>
    <property type="gene ID" value="BRADI_2g30547v3"/>
</dbReference>
<gene>
    <name evidence="3" type="ORF">BRADI_2g30547v3</name>
</gene>
<evidence type="ECO:0000313" key="3">
    <source>
        <dbReference type="EMBL" id="PNT71537.1"/>
    </source>
</evidence>
<feature type="compositionally biased region" description="Basic and acidic residues" evidence="1">
    <location>
        <begin position="1"/>
        <end position="15"/>
    </location>
</feature>
<reference evidence="4" key="3">
    <citation type="submission" date="2018-08" db="UniProtKB">
        <authorList>
            <consortium name="EnsemblPlants"/>
        </authorList>
    </citation>
    <scope>IDENTIFICATION</scope>
    <source>
        <strain evidence="4">cv. Bd21</strain>
    </source>
</reference>
<keyword evidence="5" id="KW-1185">Reference proteome</keyword>
<organism evidence="3">
    <name type="scientific">Brachypodium distachyon</name>
    <name type="common">Purple false brome</name>
    <name type="synonym">Trachynia distachya</name>
    <dbReference type="NCBI Taxonomy" id="15368"/>
    <lineage>
        <taxon>Eukaryota</taxon>
        <taxon>Viridiplantae</taxon>
        <taxon>Streptophyta</taxon>
        <taxon>Embryophyta</taxon>
        <taxon>Tracheophyta</taxon>
        <taxon>Spermatophyta</taxon>
        <taxon>Magnoliopsida</taxon>
        <taxon>Liliopsida</taxon>
        <taxon>Poales</taxon>
        <taxon>Poaceae</taxon>
        <taxon>BOP clade</taxon>
        <taxon>Pooideae</taxon>
        <taxon>Stipodae</taxon>
        <taxon>Brachypodieae</taxon>
        <taxon>Brachypodium</taxon>
    </lineage>
</organism>
<name>A0A2K2DB75_BRADI</name>
<dbReference type="Proteomes" id="UP000008810">
    <property type="component" value="Chromosome 2"/>
</dbReference>
<reference evidence="3 4" key="1">
    <citation type="journal article" date="2010" name="Nature">
        <title>Genome sequencing and analysis of the model grass Brachypodium distachyon.</title>
        <authorList>
            <consortium name="International Brachypodium Initiative"/>
        </authorList>
    </citation>
    <scope>NUCLEOTIDE SEQUENCE [LARGE SCALE GENOMIC DNA]</scope>
    <source>
        <strain evidence="3 4">Bd21</strain>
    </source>
</reference>
<reference evidence="3" key="2">
    <citation type="submission" date="2017-06" db="EMBL/GenBank/DDBJ databases">
        <title>WGS assembly of Brachypodium distachyon.</title>
        <authorList>
            <consortium name="The International Brachypodium Initiative"/>
            <person name="Lucas S."/>
            <person name="Harmon-Smith M."/>
            <person name="Lail K."/>
            <person name="Tice H."/>
            <person name="Grimwood J."/>
            <person name="Bruce D."/>
            <person name="Barry K."/>
            <person name="Shu S."/>
            <person name="Lindquist E."/>
            <person name="Wang M."/>
            <person name="Pitluck S."/>
            <person name="Vogel J.P."/>
            <person name="Garvin D.F."/>
            <person name="Mockler T.C."/>
            <person name="Schmutz J."/>
            <person name="Rokhsar D."/>
            <person name="Bevan M.W."/>
        </authorList>
    </citation>
    <scope>NUCLEOTIDE SEQUENCE</scope>
    <source>
        <strain evidence="3">Bd21</strain>
    </source>
</reference>
<dbReference type="EnsemblPlants" id="PNT71537">
    <property type="protein sequence ID" value="PNT71537"/>
    <property type="gene ID" value="BRADI_2g30547v3"/>
</dbReference>
<evidence type="ECO:0000313" key="4">
    <source>
        <dbReference type="EnsemblPlants" id="PNT71537"/>
    </source>
</evidence>
<feature type="compositionally biased region" description="Basic and acidic residues" evidence="1">
    <location>
        <begin position="43"/>
        <end position="59"/>
    </location>
</feature>
<accession>A0A2K2DB75</accession>